<dbReference type="Pfam" id="PF04296">
    <property type="entry name" value="YlxR"/>
    <property type="match status" value="1"/>
</dbReference>
<dbReference type="InterPro" id="IPR035931">
    <property type="entry name" value="YlxR-like_sf"/>
</dbReference>
<dbReference type="AlphaFoldDB" id="A0A1I6D8E5"/>
<reference evidence="3" key="1">
    <citation type="submission" date="2016-10" db="EMBL/GenBank/DDBJ databases">
        <authorList>
            <person name="Varghese N."/>
            <person name="Submissions S."/>
        </authorList>
    </citation>
    <scope>NUCLEOTIDE SEQUENCE [LARGE SCALE GENOMIC DNA]</scope>
    <source>
        <strain evidence="3">DSM 3669</strain>
    </source>
</reference>
<dbReference type="OrthoDB" id="9813251at2"/>
<dbReference type="STRING" id="39060.SAMN05660706_10743"/>
<keyword evidence="3" id="KW-1185">Reference proteome</keyword>
<dbReference type="PANTHER" id="PTHR34215">
    <property type="entry name" value="BLL0784 PROTEIN"/>
    <property type="match status" value="1"/>
</dbReference>
<dbReference type="PANTHER" id="PTHR34215:SF1">
    <property type="entry name" value="YLXR DOMAIN-CONTAINING PROTEIN"/>
    <property type="match status" value="1"/>
</dbReference>
<accession>A0A1I6D8E5</accession>
<evidence type="ECO:0000259" key="1">
    <source>
        <dbReference type="Pfam" id="PF04296"/>
    </source>
</evidence>
<dbReference type="InterPro" id="IPR007393">
    <property type="entry name" value="YlxR_dom"/>
</dbReference>
<feature type="domain" description="YlxR" evidence="1">
    <location>
        <begin position="10"/>
        <end position="82"/>
    </location>
</feature>
<sequence>MPRVRKIPQRMCIGCQEMKAKKELIRVVRTPEEYIEIDSTGKRSGRGAYICPSEACLEKAIKGKRLEKALKQPIAREIKDELLERMKQI</sequence>
<evidence type="ECO:0000313" key="2">
    <source>
        <dbReference type="EMBL" id="SFR01704.1"/>
    </source>
</evidence>
<gene>
    <name evidence="2" type="ORF">SAMN05660706_10743</name>
</gene>
<dbReference type="CDD" id="cd00279">
    <property type="entry name" value="YlxR"/>
    <property type="match status" value="1"/>
</dbReference>
<dbReference type="NCBIfam" id="NF047356">
    <property type="entry name" value="RNA_bind_RnpM"/>
    <property type="match status" value="1"/>
</dbReference>
<dbReference type="RefSeq" id="WP_092482489.1">
    <property type="nucleotide sequence ID" value="NZ_FOYM01000007.1"/>
</dbReference>
<protein>
    <recommendedName>
        <fullName evidence="1">YlxR domain-containing protein</fullName>
    </recommendedName>
</protein>
<dbReference type="Proteomes" id="UP000199584">
    <property type="component" value="Unassembled WGS sequence"/>
</dbReference>
<proteinExistence type="predicted"/>
<evidence type="ECO:0000313" key="3">
    <source>
        <dbReference type="Proteomes" id="UP000199584"/>
    </source>
</evidence>
<dbReference type="InterPro" id="IPR037465">
    <property type="entry name" value="YlxR"/>
</dbReference>
<organism evidence="2 3">
    <name type="scientific">Desulfoscipio geothermicus DSM 3669</name>
    <dbReference type="NCBI Taxonomy" id="1121426"/>
    <lineage>
        <taxon>Bacteria</taxon>
        <taxon>Bacillati</taxon>
        <taxon>Bacillota</taxon>
        <taxon>Clostridia</taxon>
        <taxon>Eubacteriales</taxon>
        <taxon>Desulfallaceae</taxon>
        <taxon>Desulfoscipio</taxon>
    </lineage>
</organism>
<dbReference type="EMBL" id="FOYM01000007">
    <property type="protein sequence ID" value="SFR01704.1"/>
    <property type="molecule type" value="Genomic_DNA"/>
</dbReference>
<dbReference type="SUPFAM" id="SSF64376">
    <property type="entry name" value="YlxR-like"/>
    <property type="match status" value="1"/>
</dbReference>
<dbReference type="Gene3D" id="3.30.1230.10">
    <property type="entry name" value="YlxR-like"/>
    <property type="match status" value="1"/>
</dbReference>
<name>A0A1I6D8E5_9FIRM</name>